<evidence type="ECO:0000313" key="6">
    <source>
        <dbReference type="EMBL" id="QZT33778.1"/>
    </source>
</evidence>
<dbReference type="EMBL" id="CP082237">
    <property type="protein sequence ID" value="QZT33778.1"/>
    <property type="molecule type" value="Genomic_DNA"/>
</dbReference>
<dbReference type="Pfam" id="PF08125">
    <property type="entry name" value="Mannitol_dh_C"/>
    <property type="match status" value="1"/>
</dbReference>
<dbReference type="InterPro" id="IPR008927">
    <property type="entry name" value="6-PGluconate_DH-like_C_sf"/>
</dbReference>
<evidence type="ECO:0000259" key="5">
    <source>
        <dbReference type="Pfam" id="PF08125"/>
    </source>
</evidence>
<name>A0A8X8I953_CALTT</name>
<comment type="catalytic activity">
    <reaction evidence="3">
        <text>D-mannitol 1-phosphate + NAD(+) = beta-D-fructose 6-phosphate + NADH + H(+)</text>
        <dbReference type="Rhea" id="RHEA:19661"/>
        <dbReference type="ChEBI" id="CHEBI:15378"/>
        <dbReference type="ChEBI" id="CHEBI:57540"/>
        <dbReference type="ChEBI" id="CHEBI:57634"/>
        <dbReference type="ChEBI" id="CHEBI:57945"/>
        <dbReference type="ChEBI" id="CHEBI:61381"/>
        <dbReference type="EC" id="1.1.1.17"/>
    </reaction>
</comment>
<evidence type="ECO:0000259" key="4">
    <source>
        <dbReference type="Pfam" id="PF01232"/>
    </source>
</evidence>
<dbReference type="SUPFAM" id="SSF48179">
    <property type="entry name" value="6-phosphogluconate dehydrogenase C-terminal domain-like"/>
    <property type="match status" value="1"/>
</dbReference>
<evidence type="ECO:0000256" key="1">
    <source>
        <dbReference type="ARBA" id="ARBA00023002"/>
    </source>
</evidence>
<dbReference type="InterPro" id="IPR013118">
    <property type="entry name" value="Mannitol_DH_C"/>
</dbReference>
<dbReference type="Pfam" id="PF01232">
    <property type="entry name" value="Mannitol_dh"/>
    <property type="match status" value="1"/>
</dbReference>
<evidence type="ECO:0000256" key="3">
    <source>
        <dbReference type="ARBA" id="ARBA00048615"/>
    </source>
</evidence>
<keyword evidence="1" id="KW-0560">Oxidoreductase</keyword>
<dbReference type="KEGG" id="cthu:HUR95_16440"/>
<dbReference type="SUPFAM" id="SSF51735">
    <property type="entry name" value="NAD(P)-binding Rossmann-fold domains"/>
    <property type="match status" value="1"/>
</dbReference>
<evidence type="ECO:0000256" key="2">
    <source>
        <dbReference type="ARBA" id="ARBA00023027"/>
    </source>
</evidence>
<dbReference type="Gene3D" id="3.40.50.720">
    <property type="entry name" value="NAD(P)-binding Rossmann-like Domain"/>
    <property type="match status" value="1"/>
</dbReference>
<dbReference type="RefSeq" id="WP_222822780.1">
    <property type="nucleotide sequence ID" value="NZ_CP082237.1"/>
</dbReference>
<dbReference type="GO" id="GO:0019698">
    <property type="term" value="P:D-galacturonate catabolic process"/>
    <property type="evidence" value="ECO:0007669"/>
    <property type="project" value="TreeGrafter"/>
</dbReference>
<organism evidence="6 7">
    <name type="scientific">Caldalkalibacillus thermarum (strain TA2.A1)</name>
    <dbReference type="NCBI Taxonomy" id="986075"/>
    <lineage>
        <taxon>Bacteria</taxon>
        <taxon>Bacillati</taxon>
        <taxon>Bacillota</taxon>
        <taxon>Bacilli</taxon>
        <taxon>Bacillales</taxon>
        <taxon>Bacillaceae</taxon>
        <taxon>Caldalkalibacillus</taxon>
    </lineage>
</organism>
<dbReference type="GO" id="GO:0019592">
    <property type="term" value="P:mannitol catabolic process"/>
    <property type="evidence" value="ECO:0007669"/>
    <property type="project" value="TreeGrafter"/>
</dbReference>
<sequence>MARLNRTFLLANRKILGELVVSYDDSLPERVIQFGEGNFLRGFIDWMIQQLNNKGLFNGRVVAVQPTPHGKVVPKINAQDGLYTLVLQGISQREVIDQSEIISSISRGINPYTDWHEVLKVAENPNIQFVFSNTTEAGISYVKEAYDGSQAPLSFPGKLTAFLHHRYEVMNGDPSSGLIVIPCELVENNGDLLKEIVLTIAQDWSLPSGFMDWVNRYNQFCNTLVYRIVTGYPKDNIEEFQNKLGYEDALLTVGEPYHLFVIQAGDDVAEQLPFHQVGLNVQWGDVKPFRDIKVRILNGAHTMMCPVAYLAGCDTVRQAMQDRHIHHFILQGIYEEILPVLKTDKEQTKAFADSVIERFSNPFTKHYLLDIALNSVNKFKTRLLPTLLDWQQTKRQIPKRIAFSLAALIAFYRPRYSEGSVFGGRRGAQKYPIRDNGDIVIYFRDQWQRVDNGELTIRQMVDHILLNTTLWEENLAEIPSLSQLVAVYLQDIVEHGMTSALRRVIVKETSGQ</sequence>
<protein>
    <submittedName>
        <fullName evidence="6">Tagaturonate reductase</fullName>
    </submittedName>
</protein>
<dbReference type="NCBIfam" id="NF002969">
    <property type="entry name" value="PRK03643.1"/>
    <property type="match status" value="1"/>
</dbReference>
<feature type="domain" description="Mannitol dehydrogenase C-terminal" evidence="5">
    <location>
        <begin position="285"/>
        <end position="491"/>
    </location>
</feature>
<proteinExistence type="predicted"/>
<dbReference type="PANTHER" id="PTHR30524:SF0">
    <property type="entry name" value="ALTRONATE OXIDOREDUCTASE-RELATED"/>
    <property type="match status" value="1"/>
</dbReference>
<evidence type="ECO:0000313" key="7">
    <source>
        <dbReference type="Proteomes" id="UP000825179"/>
    </source>
</evidence>
<accession>A0A8X8I953</accession>
<dbReference type="PANTHER" id="PTHR30524">
    <property type="entry name" value="MANNITOL-1-PHOSPHATE 5-DEHYDROGENASE"/>
    <property type="match status" value="1"/>
</dbReference>
<dbReference type="InterPro" id="IPR013328">
    <property type="entry name" value="6PGD_dom2"/>
</dbReference>
<dbReference type="GO" id="GO:0008926">
    <property type="term" value="F:mannitol-1-phosphate 5-dehydrogenase activity"/>
    <property type="evidence" value="ECO:0007669"/>
    <property type="project" value="UniProtKB-EC"/>
</dbReference>
<dbReference type="AlphaFoldDB" id="A0A8X8I953"/>
<dbReference type="GO" id="GO:0009026">
    <property type="term" value="F:tagaturonate reductase activity"/>
    <property type="evidence" value="ECO:0007669"/>
    <property type="project" value="TreeGrafter"/>
</dbReference>
<dbReference type="InterPro" id="IPR013131">
    <property type="entry name" value="Mannitol_DH_N"/>
</dbReference>
<keyword evidence="2" id="KW-0520">NAD</keyword>
<feature type="domain" description="Mannitol dehydrogenase N-terminal" evidence="4">
    <location>
        <begin position="30"/>
        <end position="269"/>
    </location>
</feature>
<gene>
    <name evidence="6" type="ORF">HUR95_16440</name>
</gene>
<dbReference type="InterPro" id="IPR036291">
    <property type="entry name" value="NAD(P)-bd_dom_sf"/>
</dbReference>
<reference evidence="6 7" key="1">
    <citation type="journal article" date="2020" name="Extremophiles">
        <title>Genomic analysis of Caldalkalibacillus thermarum TA2.A1 reveals aerobic alkaliphilic metabolism and evolutionary hallmarks linking alkaliphilic bacteria and plant life.</title>
        <authorList>
            <person name="de Jong S.I."/>
            <person name="van den Broek M.A."/>
            <person name="Merkel A.Y."/>
            <person name="de la Torre Cortes P."/>
            <person name="Kalamorz F."/>
            <person name="Cook G.M."/>
            <person name="van Loosdrecht M.C.M."/>
            <person name="McMillan D.G.G."/>
        </authorList>
    </citation>
    <scope>NUCLEOTIDE SEQUENCE [LARGE SCALE GENOMIC DNA]</scope>
    <source>
        <strain evidence="6 7">TA2.A1</strain>
    </source>
</reference>
<dbReference type="Gene3D" id="1.10.1040.10">
    <property type="entry name" value="N-(1-d-carboxylethyl)-l-norvaline Dehydrogenase, domain 2"/>
    <property type="match status" value="1"/>
</dbReference>
<dbReference type="Proteomes" id="UP000825179">
    <property type="component" value="Chromosome"/>
</dbReference>
<keyword evidence="7" id="KW-1185">Reference proteome</keyword>
<dbReference type="GO" id="GO:0005829">
    <property type="term" value="C:cytosol"/>
    <property type="evidence" value="ECO:0007669"/>
    <property type="project" value="TreeGrafter"/>
</dbReference>